<dbReference type="GO" id="GO:0006281">
    <property type="term" value="P:DNA repair"/>
    <property type="evidence" value="ECO:0007669"/>
    <property type="project" value="UniProtKB-KW"/>
</dbReference>
<feature type="region of interest" description="Disordered" evidence="18">
    <location>
        <begin position="363"/>
        <end position="390"/>
    </location>
</feature>
<dbReference type="PROSITE" id="PS51908">
    <property type="entry name" value="ZF_UBZ4"/>
    <property type="match status" value="1"/>
</dbReference>
<evidence type="ECO:0000313" key="22">
    <source>
        <dbReference type="Proteomes" id="UP000829291"/>
    </source>
</evidence>
<dbReference type="InterPro" id="IPR017907">
    <property type="entry name" value="Znf_RING_CS"/>
</dbReference>
<dbReference type="SUPFAM" id="SSF68906">
    <property type="entry name" value="SAP domain"/>
    <property type="match status" value="1"/>
</dbReference>
<dbReference type="SMART" id="SM00184">
    <property type="entry name" value="RING"/>
    <property type="match status" value="1"/>
</dbReference>
<keyword evidence="9 16" id="KW-0863">Zinc-finger</keyword>
<sequence>MEQSPDVSWPSEYLELTKIDELLHCRICYEYIKTSVVTPCSHNYCSICIRKFLHYKTQCPVCFENLYEKDLHPNRILDEFMECYSSLKVKLVSCIRGAEIRRNQKHPPALPVIDCDKLIAADKPIETPKKLFSIRVRDETQLMGTPKKNITVGTSENTPKISSLFVPKSADKSKAETSAERVLCPICSIDIMATKINRHLDDCLKRQGSMSPPRQSHHNTLEPMPKYVMNLMKDAQLRKQLKKYGLSTSGVRKVLEKRLQKFSTLYNAERDKIVPKSVHEIVKQCEEEEVAEKSVQRMNSSGSLLNIDRKSDPSSIEEAQKQYLYKNKDNYQKLIQSINRREKSQKKVGRSLFSCQLDEESMATTSSTPLTTTSQSLLSESNEKYEPDSSSIALSQYLRSDSDSNTSYPLQHYSRDDPMQFLALELSSDSQNSPLKVESSLLLERKLQTPVDLDWKRHSESECSHAIVSSNPSRISGSPEFQSSCHENNLIATSIIKEGSESKSDIFDASTEDNLSDNCSDERRSAVNRSKKFIRKSHKQWKRTKTCVDSQSNCETDSETDVQTTRQRSAAKIQKGVSPKPDNGSLYSDFSRMRDAILDIGEPSYDGGNLSSSKMDKENSEKTEVEIELTTVRRSSRKRSQISYATVSKVPKLLEKKGKRKKVLDEQRSNVIDDVSDTLEVPYPTSADAKPDGTVNQLTNDTKRSLRKRPKR</sequence>
<evidence type="ECO:0000256" key="18">
    <source>
        <dbReference type="SAM" id="MobiDB-lite"/>
    </source>
</evidence>
<dbReference type="Pfam" id="PF02037">
    <property type="entry name" value="SAP"/>
    <property type="match status" value="1"/>
</dbReference>
<evidence type="ECO:0000256" key="4">
    <source>
        <dbReference type="ARBA" id="ARBA00009506"/>
    </source>
</evidence>
<dbReference type="PROSITE" id="PS50800">
    <property type="entry name" value="SAP"/>
    <property type="match status" value="1"/>
</dbReference>
<keyword evidence="22" id="KW-1185">Reference proteome</keyword>
<dbReference type="SUPFAM" id="SSF57850">
    <property type="entry name" value="RING/U-box"/>
    <property type="match status" value="1"/>
</dbReference>
<evidence type="ECO:0000256" key="1">
    <source>
        <dbReference type="ARBA" id="ARBA00000900"/>
    </source>
</evidence>
<dbReference type="GeneID" id="107216918"/>
<dbReference type="SMART" id="SM00513">
    <property type="entry name" value="SAP"/>
    <property type="match status" value="1"/>
</dbReference>
<feature type="region of interest" description="Disordered" evidence="18">
    <location>
        <begin position="294"/>
        <end position="313"/>
    </location>
</feature>
<keyword evidence="10" id="KW-0833">Ubl conjugation pathway</keyword>
<evidence type="ECO:0000259" key="20">
    <source>
        <dbReference type="PROSITE" id="PS50800"/>
    </source>
</evidence>
<proteinExistence type="inferred from homology"/>
<dbReference type="CDD" id="cd16529">
    <property type="entry name" value="RING-HC_RAD18"/>
    <property type="match status" value="1"/>
</dbReference>
<evidence type="ECO:0000256" key="10">
    <source>
        <dbReference type="ARBA" id="ARBA00022786"/>
    </source>
</evidence>
<keyword evidence="8 17" id="KW-0227">DNA damage</keyword>
<dbReference type="InterPro" id="IPR036361">
    <property type="entry name" value="SAP_dom_sf"/>
</dbReference>
<feature type="compositionally biased region" description="Polar residues" evidence="18">
    <location>
        <begin position="549"/>
        <end position="568"/>
    </location>
</feature>
<feature type="domain" description="SAP" evidence="20">
    <location>
        <begin position="229"/>
        <end position="263"/>
    </location>
</feature>
<dbReference type="PANTHER" id="PTHR14134:SF2">
    <property type="entry name" value="E3 UBIQUITIN-PROTEIN LIGASE RAD18"/>
    <property type="match status" value="1"/>
</dbReference>
<evidence type="ECO:0000259" key="21">
    <source>
        <dbReference type="PROSITE" id="PS51908"/>
    </source>
</evidence>
<dbReference type="RefSeq" id="XP_015509739.2">
    <property type="nucleotide sequence ID" value="XM_015654253.2"/>
</dbReference>
<dbReference type="Pfam" id="PF13923">
    <property type="entry name" value="zf-C3HC4_2"/>
    <property type="match status" value="1"/>
</dbReference>
<feature type="region of interest" description="Disordered" evidence="18">
    <location>
        <begin position="601"/>
        <end position="643"/>
    </location>
</feature>
<dbReference type="OrthoDB" id="6499288at2759"/>
<reference evidence="23" key="1">
    <citation type="submission" date="2025-08" db="UniProtKB">
        <authorList>
            <consortium name="RefSeq"/>
        </authorList>
    </citation>
    <scope>IDENTIFICATION</scope>
    <source>
        <tissue evidence="23">Thorax and Abdomen</tissue>
    </source>
</reference>
<organism evidence="23">
    <name type="scientific">Neodiprion lecontei</name>
    <name type="common">Redheaded pine sawfly</name>
    <dbReference type="NCBI Taxonomy" id="441921"/>
    <lineage>
        <taxon>Eukaryota</taxon>
        <taxon>Metazoa</taxon>
        <taxon>Ecdysozoa</taxon>
        <taxon>Arthropoda</taxon>
        <taxon>Hexapoda</taxon>
        <taxon>Insecta</taxon>
        <taxon>Pterygota</taxon>
        <taxon>Neoptera</taxon>
        <taxon>Endopterygota</taxon>
        <taxon>Hymenoptera</taxon>
        <taxon>Tenthredinoidea</taxon>
        <taxon>Diprionidae</taxon>
        <taxon>Diprioninae</taxon>
        <taxon>Neodiprion</taxon>
    </lineage>
</organism>
<evidence type="ECO:0000256" key="11">
    <source>
        <dbReference type="ARBA" id="ARBA00022833"/>
    </source>
</evidence>
<dbReference type="KEGG" id="nlo:107216918"/>
<dbReference type="Gene3D" id="1.10.720.30">
    <property type="entry name" value="SAP domain"/>
    <property type="match status" value="1"/>
</dbReference>
<dbReference type="SMART" id="SM00734">
    <property type="entry name" value="ZnF_Rad18"/>
    <property type="match status" value="2"/>
</dbReference>
<dbReference type="Gene3D" id="3.30.40.10">
    <property type="entry name" value="Zinc/RING finger domain, C3HC4 (zinc finger)"/>
    <property type="match status" value="1"/>
</dbReference>
<evidence type="ECO:0000256" key="9">
    <source>
        <dbReference type="ARBA" id="ARBA00022771"/>
    </source>
</evidence>
<dbReference type="GO" id="GO:0006513">
    <property type="term" value="P:protein monoubiquitination"/>
    <property type="evidence" value="ECO:0007669"/>
    <property type="project" value="InterPro"/>
</dbReference>
<dbReference type="UniPathway" id="UPA00143"/>
<dbReference type="InterPro" id="IPR013083">
    <property type="entry name" value="Znf_RING/FYVE/PHD"/>
</dbReference>
<comment type="similarity">
    <text evidence="4">Belongs to the RAD18 family.</text>
</comment>
<evidence type="ECO:0000313" key="23">
    <source>
        <dbReference type="RefSeq" id="XP_015509739.2"/>
    </source>
</evidence>
<keyword evidence="6" id="KW-0808">Transferase</keyword>
<dbReference type="PROSITE" id="PS50089">
    <property type="entry name" value="ZF_RING_2"/>
    <property type="match status" value="1"/>
</dbReference>
<dbReference type="Proteomes" id="UP000829291">
    <property type="component" value="Chromosome 4"/>
</dbReference>
<keyword evidence="7" id="KW-0479">Metal-binding</keyword>
<feature type="compositionally biased region" description="Low complexity" evidence="18">
    <location>
        <begin position="364"/>
        <end position="380"/>
    </location>
</feature>
<dbReference type="AlphaFoldDB" id="A0A6J0B3R8"/>
<comment type="catalytic activity">
    <reaction evidence="1">
        <text>S-ubiquitinyl-[E2 ubiquitin-conjugating enzyme]-L-cysteine + [acceptor protein]-L-lysine = [E2 ubiquitin-conjugating enzyme]-L-cysteine + N(6)-ubiquitinyl-[acceptor protein]-L-lysine.</text>
        <dbReference type="EC" id="2.3.2.27"/>
    </reaction>
</comment>
<evidence type="ECO:0000256" key="13">
    <source>
        <dbReference type="ARBA" id="ARBA00023204"/>
    </source>
</evidence>
<dbReference type="InParanoid" id="A0A6J0B3R8"/>
<evidence type="ECO:0000256" key="5">
    <source>
        <dbReference type="ARBA" id="ARBA00012483"/>
    </source>
</evidence>
<dbReference type="InterPro" id="IPR039577">
    <property type="entry name" value="Rad18"/>
</dbReference>
<evidence type="ECO:0000256" key="8">
    <source>
        <dbReference type="ARBA" id="ARBA00022763"/>
    </source>
</evidence>
<keyword evidence="14" id="KW-0539">Nucleus</keyword>
<dbReference type="PROSITE" id="PS00518">
    <property type="entry name" value="ZF_RING_1"/>
    <property type="match status" value="1"/>
</dbReference>
<evidence type="ECO:0000256" key="15">
    <source>
        <dbReference type="ARBA" id="ARBA00031783"/>
    </source>
</evidence>
<evidence type="ECO:0000259" key="19">
    <source>
        <dbReference type="PROSITE" id="PS50089"/>
    </source>
</evidence>
<evidence type="ECO:0000256" key="3">
    <source>
        <dbReference type="ARBA" id="ARBA00004906"/>
    </source>
</evidence>
<comment type="pathway">
    <text evidence="3">Protein modification; protein ubiquitination.</text>
</comment>
<dbReference type="InterPro" id="IPR003034">
    <property type="entry name" value="SAP_dom"/>
</dbReference>
<evidence type="ECO:0000256" key="12">
    <source>
        <dbReference type="ARBA" id="ARBA00023125"/>
    </source>
</evidence>
<evidence type="ECO:0000256" key="16">
    <source>
        <dbReference type="PROSITE-ProRule" id="PRU00175"/>
    </source>
</evidence>
<feature type="region of interest" description="Disordered" evidence="18">
    <location>
        <begin position="549"/>
        <end position="587"/>
    </location>
</feature>
<dbReference type="Gene3D" id="3.30.160.60">
    <property type="entry name" value="Classic Zinc Finger"/>
    <property type="match status" value="1"/>
</dbReference>
<dbReference type="GO" id="GO:0003697">
    <property type="term" value="F:single-stranded DNA binding"/>
    <property type="evidence" value="ECO:0007669"/>
    <property type="project" value="InterPro"/>
</dbReference>
<dbReference type="PANTHER" id="PTHR14134">
    <property type="entry name" value="E3 UBIQUITIN-PROTEIN LIGASE RAD18"/>
    <property type="match status" value="1"/>
</dbReference>
<evidence type="ECO:0000256" key="2">
    <source>
        <dbReference type="ARBA" id="ARBA00004123"/>
    </source>
</evidence>
<accession>A0A6J0B3R8</accession>
<gene>
    <name evidence="23" type="primary">LOC107216918</name>
</gene>
<dbReference type="GO" id="GO:0006301">
    <property type="term" value="P:DNA damage tolerance"/>
    <property type="evidence" value="ECO:0007669"/>
    <property type="project" value="InterPro"/>
</dbReference>
<feature type="domain" description="RING-type" evidence="19">
    <location>
        <begin position="25"/>
        <end position="62"/>
    </location>
</feature>
<dbReference type="InterPro" id="IPR006642">
    <property type="entry name" value="Rad18_UBZ4"/>
</dbReference>
<name>A0A6J0B3R8_NEOLC</name>
<keyword evidence="11" id="KW-0862">Zinc</keyword>
<dbReference type="GO" id="GO:0097505">
    <property type="term" value="C:Rad6-Rad18 complex"/>
    <property type="evidence" value="ECO:0007669"/>
    <property type="project" value="TreeGrafter"/>
</dbReference>
<evidence type="ECO:0000256" key="14">
    <source>
        <dbReference type="ARBA" id="ARBA00023242"/>
    </source>
</evidence>
<evidence type="ECO:0000256" key="6">
    <source>
        <dbReference type="ARBA" id="ARBA00022679"/>
    </source>
</evidence>
<feature type="region of interest" description="Disordered" evidence="18">
    <location>
        <begin position="674"/>
        <end position="712"/>
    </location>
</feature>
<evidence type="ECO:0000256" key="7">
    <source>
        <dbReference type="ARBA" id="ARBA00022723"/>
    </source>
</evidence>
<keyword evidence="12" id="KW-0238">DNA-binding</keyword>
<feature type="compositionally biased region" description="Basic and acidic residues" evidence="18">
    <location>
        <begin position="614"/>
        <end position="625"/>
    </location>
</feature>
<dbReference type="EC" id="2.3.2.27" evidence="5"/>
<dbReference type="GO" id="GO:0008270">
    <property type="term" value="F:zinc ion binding"/>
    <property type="evidence" value="ECO:0007669"/>
    <property type="project" value="UniProtKB-KW"/>
</dbReference>
<dbReference type="GO" id="GO:0005634">
    <property type="term" value="C:nucleus"/>
    <property type="evidence" value="ECO:0007669"/>
    <property type="project" value="UniProtKB-SubCell"/>
</dbReference>
<keyword evidence="13 17" id="KW-0234">DNA repair</keyword>
<dbReference type="InterPro" id="IPR001841">
    <property type="entry name" value="Znf_RING"/>
</dbReference>
<comment type="subcellular location">
    <subcellularLocation>
        <location evidence="2">Nucleus</location>
    </subcellularLocation>
</comment>
<dbReference type="GO" id="GO:0061630">
    <property type="term" value="F:ubiquitin protein ligase activity"/>
    <property type="evidence" value="ECO:0007669"/>
    <property type="project" value="UniProtKB-EC"/>
</dbReference>
<evidence type="ECO:0000256" key="17">
    <source>
        <dbReference type="PROSITE-ProRule" id="PRU01256"/>
    </source>
</evidence>
<protein>
    <recommendedName>
        <fullName evidence="5">RING-type E3 ubiquitin transferase</fullName>
        <ecNumber evidence="5">2.3.2.27</ecNumber>
    </recommendedName>
    <alternativeName>
        <fullName evidence="15">RING-type E3 ubiquitin transferase RAD18</fullName>
    </alternativeName>
</protein>
<feature type="domain" description="UBZ4-type" evidence="21">
    <location>
        <begin position="181"/>
        <end position="208"/>
    </location>
</feature>